<sequence>MNTRLPAGERREQILDVAVQVFARKGYHGASMNDVAEAAGVTKPVLYQHFDSKQDLYLALIEDVGQRMITAIAKATAGATSGKAMTELGFQAYFRWVAQDHDAFLLLFATQANRDAAATLAIKKITSEAASAIAPLIDVEIDHEKQRTLAHGLVGLAEGVSRRLVERGEDFDPDELGRLVANLAWAGLRAIGPDS</sequence>
<gene>
    <name evidence="5" type="ORF">UFOPK1493_02400</name>
</gene>
<evidence type="ECO:0000256" key="1">
    <source>
        <dbReference type="ARBA" id="ARBA00023015"/>
    </source>
</evidence>
<keyword evidence="2" id="KW-0238">DNA-binding</keyword>
<evidence type="ECO:0000259" key="4">
    <source>
        <dbReference type="PROSITE" id="PS50977"/>
    </source>
</evidence>
<reference evidence="5" key="1">
    <citation type="submission" date="2020-05" db="EMBL/GenBank/DDBJ databases">
        <authorList>
            <person name="Chiriac C."/>
            <person name="Salcher M."/>
            <person name="Ghai R."/>
            <person name="Kavagutti S V."/>
        </authorList>
    </citation>
    <scope>NUCLEOTIDE SEQUENCE</scope>
</reference>
<dbReference type="FunFam" id="1.10.10.60:FF:000141">
    <property type="entry name" value="TetR family transcriptional regulator"/>
    <property type="match status" value="1"/>
</dbReference>
<dbReference type="InterPro" id="IPR036271">
    <property type="entry name" value="Tet_transcr_reg_TetR-rel_C_sf"/>
</dbReference>
<dbReference type="GO" id="GO:0003700">
    <property type="term" value="F:DNA-binding transcription factor activity"/>
    <property type="evidence" value="ECO:0007669"/>
    <property type="project" value="TreeGrafter"/>
</dbReference>
<dbReference type="InterPro" id="IPR009057">
    <property type="entry name" value="Homeodomain-like_sf"/>
</dbReference>
<dbReference type="InterPro" id="IPR023772">
    <property type="entry name" value="DNA-bd_HTH_TetR-type_CS"/>
</dbReference>
<dbReference type="PANTHER" id="PTHR30055">
    <property type="entry name" value="HTH-TYPE TRANSCRIPTIONAL REGULATOR RUTR"/>
    <property type="match status" value="1"/>
</dbReference>
<protein>
    <submittedName>
        <fullName evidence="5">Unannotated protein</fullName>
    </submittedName>
</protein>
<dbReference type="Pfam" id="PF00440">
    <property type="entry name" value="TetR_N"/>
    <property type="match status" value="1"/>
</dbReference>
<keyword evidence="1" id="KW-0805">Transcription regulation</keyword>
<dbReference type="InterPro" id="IPR050109">
    <property type="entry name" value="HTH-type_TetR-like_transc_reg"/>
</dbReference>
<dbReference type="GO" id="GO:0000976">
    <property type="term" value="F:transcription cis-regulatory region binding"/>
    <property type="evidence" value="ECO:0007669"/>
    <property type="project" value="TreeGrafter"/>
</dbReference>
<accession>A0A6J6E5I5</accession>
<dbReference type="PROSITE" id="PS50977">
    <property type="entry name" value="HTH_TETR_2"/>
    <property type="match status" value="1"/>
</dbReference>
<evidence type="ECO:0000313" key="5">
    <source>
        <dbReference type="EMBL" id="CAB4571086.1"/>
    </source>
</evidence>
<dbReference type="SUPFAM" id="SSF46689">
    <property type="entry name" value="Homeodomain-like"/>
    <property type="match status" value="1"/>
</dbReference>
<name>A0A6J6E5I5_9ZZZZ</name>
<dbReference type="PANTHER" id="PTHR30055:SF160">
    <property type="entry name" value="TRANSCRIPTIONAL REGULATORY PROTEIN (PROBABLY ASNC-FAMILY)-RELATED"/>
    <property type="match status" value="1"/>
</dbReference>
<keyword evidence="3" id="KW-0804">Transcription</keyword>
<dbReference type="AlphaFoldDB" id="A0A6J6E5I5"/>
<dbReference type="Pfam" id="PF21943">
    <property type="entry name" value="TetR_C_46"/>
    <property type="match status" value="1"/>
</dbReference>
<organism evidence="5">
    <name type="scientific">freshwater metagenome</name>
    <dbReference type="NCBI Taxonomy" id="449393"/>
    <lineage>
        <taxon>unclassified sequences</taxon>
        <taxon>metagenomes</taxon>
        <taxon>ecological metagenomes</taxon>
    </lineage>
</organism>
<dbReference type="InterPro" id="IPR054129">
    <property type="entry name" value="DesT_TetR_C"/>
</dbReference>
<evidence type="ECO:0000256" key="2">
    <source>
        <dbReference type="ARBA" id="ARBA00023125"/>
    </source>
</evidence>
<dbReference type="EMBL" id="CAEZSR010000096">
    <property type="protein sequence ID" value="CAB4571086.1"/>
    <property type="molecule type" value="Genomic_DNA"/>
</dbReference>
<dbReference type="Gene3D" id="1.10.357.10">
    <property type="entry name" value="Tetracycline Repressor, domain 2"/>
    <property type="match status" value="1"/>
</dbReference>
<dbReference type="InterPro" id="IPR001647">
    <property type="entry name" value="HTH_TetR"/>
</dbReference>
<dbReference type="PRINTS" id="PR00455">
    <property type="entry name" value="HTHTETR"/>
</dbReference>
<proteinExistence type="predicted"/>
<feature type="domain" description="HTH tetR-type" evidence="4">
    <location>
        <begin position="8"/>
        <end position="68"/>
    </location>
</feature>
<dbReference type="SUPFAM" id="SSF48498">
    <property type="entry name" value="Tetracyclin repressor-like, C-terminal domain"/>
    <property type="match status" value="1"/>
</dbReference>
<dbReference type="PROSITE" id="PS01081">
    <property type="entry name" value="HTH_TETR_1"/>
    <property type="match status" value="1"/>
</dbReference>
<evidence type="ECO:0000256" key="3">
    <source>
        <dbReference type="ARBA" id="ARBA00023163"/>
    </source>
</evidence>